<feature type="transmembrane region" description="Helical" evidence="2">
    <location>
        <begin position="71"/>
        <end position="92"/>
    </location>
</feature>
<keyword evidence="2" id="KW-0472">Membrane</keyword>
<evidence type="ECO:0000256" key="1">
    <source>
        <dbReference type="ARBA" id="ARBA00010894"/>
    </source>
</evidence>
<evidence type="ECO:0000313" key="3">
    <source>
        <dbReference type="EMBL" id="MFC3265569.1"/>
    </source>
</evidence>
<keyword evidence="2" id="KW-0812">Transmembrane</keyword>
<dbReference type="PANTHER" id="PTHR33219:SF14">
    <property type="entry name" value="PROTEIN COFACTOR ASSEMBLY OF COMPLEX C SUBUNIT B CCB3, CHLOROPLASTIC-RELATED"/>
    <property type="match status" value="1"/>
</dbReference>
<proteinExistence type="inferred from homology"/>
<dbReference type="RefSeq" id="WP_376831584.1">
    <property type="nucleotide sequence ID" value="NZ_JBHLWR010000006.1"/>
</dbReference>
<name>A0ABV7LCQ9_9HYPH</name>
<comment type="caution">
    <text evidence="3">The sequence shown here is derived from an EMBL/GenBank/DDBJ whole genome shotgun (WGS) entry which is preliminary data.</text>
</comment>
<evidence type="ECO:0000256" key="2">
    <source>
        <dbReference type="SAM" id="Phobius"/>
    </source>
</evidence>
<dbReference type="PANTHER" id="PTHR33219">
    <property type="entry name" value="YLMG HOMOLOG PROTEIN 2, CHLOROPLASTIC"/>
    <property type="match status" value="1"/>
</dbReference>
<comment type="similarity">
    <text evidence="1">Belongs to the YggT family.</text>
</comment>
<feature type="transmembrane region" description="Helical" evidence="2">
    <location>
        <begin position="7"/>
        <end position="30"/>
    </location>
</feature>
<dbReference type="Pfam" id="PF02325">
    <property type="entry name" value="CCB3_YggT"/>
    <property type="match status" value="1"/>
</dbReference>
<accession>A0ABV7LCQ9</accession>
<evidence type="ECO:0000313" key="4">
    <source>
        <dbReference type="Proteomes" id="UP001595536"/>
    </source>
</evidence>
<sequence length="96" mass="10948">MRAILDVVMVVLDIYTWLIIASAVLSWLIAFNVINMRNDLARSVWNFLERVTEPALRPIRNVLPNLGGVDVSPVILLLIIFFVQRVIVLYVYPAVI</sequence>
<dbReference type="InterPro" id="IPR003425">
    <property type="entry name" value="CCB3/YggT"/>
</dbReference>
<reference evidence="4" key="1">
    <citation type="journal article" date="2019" name="Int. J. Syst. Evol. Microbiol.">
        <title>The Global Catalogue of Microorganisms (GCM) 10K type strain sequencing project: providing services to taxonomists for standard genome sequencing and annotation.</title>
        <authorList>
            <consortium name="The Broad Institute Genomics Platform"/>
            <consortium name="The Broad Institute Genome Sequencing Center for Infectious Disease"/>
            <person name="Wu L."/>
            <person name="Ma J."/>
        </authorList>
    </citation>
    <scope>NUCLEOTIDE SEQUENCE [LARGE SCALE GENOMIC DNA]</scope>
    <source>
        <strain evidence="4">CCM 7941</strain>
    </source>
</reference>
<keyword evidence="4" id="KW-1185">Reference proteome</keyword>
<organism evidence="3 4">
    <name type="scientific">Camelimonas abortus</name>
    <dbReference type="NCBI Taxonomy" id="1017184"/>
    <lineage>
        <taxon>Bacteria</taxon>
        <taxon>Pseudomonadati</taxon>
        <taxon>Pseudomonadota</taxon>
        <taxon>Alphaproteobacteria</taxon>
        <taxon>Hyphomicrobiales</taxon>
        <taxon>Chelatococcaceae</taxon>
        <taxon>Camelimonas</taxon>
    </lineage>
</organism>
<gene>
    <name evidence="3" type="ORF">ACFOEX_04205</name>
</gene>
<protein>
    <submittedName>
        <fullName evidence="3">YggT family protein</fullName>
    </submittedName>
</protein>
<dbReference type="EMBL" id="JBHRUV010000017">
    <property type="protein sequence ID" value="MFC3265569.1"/>
    <property type="molecule type" value="Genomic_DNA"/>
</dbReference>
<dbReference type="Proteomes" id="UP001595536">
    <property type="component" value="Unassembled WGS sequence"/>
</dbReference>
<keyword evidence="2" id="KW-1133">Transmembrane helix</keyword>